<protein>
    <recommendedName>
        <fullName evidence="1">Peptidase S11 D-alanyl-D-alanine carboxypeptidase A N-terminal domain-containing protein</fullName>
    </recommendedName>
</protein>
<dbReference type="PANTHER" id="PTHR21581:SF6">
    <property type="entry name" value="TRAFFICKING PROTEIN PARTICLE COMPLEX SUBUNIT 12"/>
    <property type="match status" value="1"/>
</dbReference>
<evidence type="ECO:0000313" key="2">
    <source>
        <dbReference type="EMBL" id="CAD8050265.1"/>
    </source>
</evidence>
<name>A0A8S1K927_9CILI</name>
<dbReference type="Pfam" id="PF00768">
    <property type="entry name" value="Peptidase_S11"/>
    <property type="match status" value="1"/>
</dbReference>
<feature type="domain" description="Peptidase S11 D-alanyl-D-alanine carboxypeptidase A N-terminal" evidence="1">
    <location>
        <begin position="106"/>
        <end position="339"/>
    </location>
</feature>
<dbReference type="GO" id="GO:0009002">
    <property type="term" value="F:serine-type D-Ala-D-Ala carboxypeptidase activity"/>
    <property type="evidence" value="ECO:0007669"/>
    <property type="project" value="InterPro"/>
</dbReference>
<proteinExistence type="predicted"/>
<gene>
    <name evidence="2" type="ORF">PSON_ATCC_30995.1.T0040556</name>
</gene>
<organism evidence="2 3">
    <name type="scientific">Paramecium sonneborni</name>
    <dbReference type="NCBI Taxonomy" id="65129"/>
    <lineage>
        <taxon>Eukaryota</taxon>
        <taxon>Sar</taxon>
        <taxon>Alveolata</taxon>
        <taxon>Ciliophora</taxon>
        <taxon>Intramacronucleata</taxon>
        <taxon>Oligohymenophorea</taxon>
        <taxon>Peniculida</taxon>
        <taxon>Parameciidae</taxon>
        <taxon>Paramecium</taxon>
    </lineage>
</organism>
<keyword evidence="3" id="KW-1185">Reference proteome</keyword>
<dbReference type="GO" id="GO:0006508">
    <property type="term" value="P:proteolysis"/>
    <property type="evidence" value="ECO:0007669"/>
    <property type="project" value="InterPro"/>
</dbReference>
<dbReference type="PANTHER" id="PTHR21581">
    <property type="entry name" value="D-ALANYL-D-ALANINE CARBOXYPEPTIDASE"/>
    <property type="match status" value="1"/>
</dbReference>
<reference evidence="2" key="1">
    <citation type="submission" date="2021-01" db="EMBL/GenBank/DDBJ databases">
        <authorList>
            <consortium name="Genoscope - CEA"/>
            <person name="William W."/>
        </authorList>
    </citation>
    <scope>NUCLEOTIDE SEQUENCE</scope>
</reference>
<dbReference type="InterPro" id="IPR001967">
    <property type="entry name" value="Peptidase_S11_N"/>
</dbReference>
<dbReference type="Proteomes" id="UP000692954">
    <property type="component" value="Unassembled WGS sequence"/>
</dbReference>
<dbReference type="AlphaFoldDB" id="A0A8S1K927"/>
<dbReference type="OrthoDB" id="10254188at2759"/>
<sequence>MNDETLQPIQIKNWVQGFQTQLRFSTKRTISRMKSIESNLYSQDPSSEFSIKLKTNTKPNKIQERGVHSQYGSRKISFKQKQPTQTIFQTQLCKVPLYMQLIPFFKVSAQSWAIFNGCTGEYITGYNQNKCRQIASITKIVTCIVSLRLAKELNLNIDRKRFFVPDQAQKILGTTAGLLKGDSIFLRDILYGLMLPSGNDAAITLSYNFQLYSLENDHFLKEMNRFVQSLGLSNTQFSNVHGLCNENNYSTAYDVGKFTFESLQNEQFQKIVKTQSYYCEIQNQLQNTSRELYWENTNKLLQQGFKGVKTGITKEAGPSVVEFFQDQSNSYIIVLLNCSTSENRWSDALRLLQWIQKQDTLIKQFI</sequence>
<dbReference type="EMBL" id="CAJJDN010000004">
    <property type="protein sequence ID" value="CAD8050265.1"/>
    <property type="molecule type" value="Genomic_DNA"/>
</dbReference>
<comment type="caution">
    <text evidence="2">The sequence shown here is derived from an EMBL/GenBank/DDBJ whole genome shotgun (WGS) entry which is preliminary data.</text>
</comment>
<evidence type="ECO:0000313" key="3">
    <source>
        <dbReference type="Proteomes" id="UP000692954"/>
    </source>
</evidence>
<accession>A0A8S1K927</accession>
<evidence type="ECO:0000259" key="1">
    <source>
        <dbReference type="Pfam" id="PF00768"/>
    </source>
</evidence>